<reference evidence="2 3" key="1">
    <citation type="submission" date="2024-04" db="EMBL/GenBank/DDBJ databases">
        <title>Draft genome sequence of Pseudoxanthomonas putridarboris WD12.</title>
        <authorList>
            <person name="Oh J."/>
        </authorList>
    </citation>
    <scope>NUCLEOTIDE SEQUENCE [LARGE SCALE GENOMIC DNA]</scope>
    <source>
        <strain evidence="2 3">WD12</strain>
    </source>
</reference>
<keyword evidence="3" id="KW-1185">Reference proteome</keyword>
<proteinExistence type="predicted"/>
<dbReference type="InterPro" id="IPR052044">
    <property type="entry name" value="PKS_Associated_Protein"/>
</dbReference>
<feature type="domain" description="Cupin type-2" evidence="1">
    <location>
        <begin position="59"/>
        <end position="110"/>
    </location>
</feature>
<gene>
    <name evidence="2" type="ORF">AAD027_07440</name>
</gene>
<protein>
    <submittedName>
        <fullName evidence="2">Cupin domain-containing protein</fullName>
    </submittedName>
</protein>
<dbReference type="PANTHER" id="PTHR36114">
    <property type="entry name" value="16.7 KDA PROTEIN IN WHIE LOCUS"/>
    <property type="match status" value="1"/>
</dbReference>
<dbReference type="InterPro" id="IPR014710">
    <property type="entry name" value="RmlC-like_jellyroll"/>
</dbReference>
<dbReference type="CDD" id="cd02226">
    <property type="entry name" value="cupin_YdbB-like"/>
    <property type="match status" value="1"/>
</dbReference>
<organism evidence="2 3">
    <name type="scientific">Pseudoxanthomonas putridarboris</name>
    <dbReference type="NCBI Taxonomy" id="752605"/>
    <lineage>
        <taxon>Bacteria</taxon>
        <taxon>Pseudomonadati</taxon>
        <taxon>Pseudomonadota</taxon>
        <taxon>Gammaproteobacteria</taxon>
        <taxon>Lysobacterales</taxon>
        <taxon>Lysobacteraceae</taxon>
        <taxon>Pseudoxanthomonas</taxon>
    </lineage>
</organism>
<dbReference type="RefSeq" id="WP_341725374.1">
    <property type="nucleotide sequence ID" value="NZ_JBBWWT010000002.1"/>
</dbReference>
<dbReference type="Gene3D" id="2.60.120.10">
    <property type="entry name" value="Jelly Rolls"/>
    <property type="match status" value="1"/>
</dbReference>
<accession>A0ABU9IYY4</accession>
<dbReference type="SUPFAM" id="SSF51182">
    <property type="entry name" value="RmlC-like cupins"/>
    <property type="match status" value="1"/>
</dbReference>
<dbReference type="PANTHER" id="PTHR36114:SF1">
    <property type="entry name" value="16.7 KDA PROTEIN IN WHIE LOCUS"/>
    <property type="match status" value="1"/>
</dbReference>
<comment type="caution">
    <text evidence="2">The sequence shown here is derived from an EMBL/GenBank/DDBJ whole genome shotgun (WGS) entry which is preliminary data.</text>
</comment>
<evidence type="ECO:0000313" key="3">
    <source>
        <dbReference type="Proteomes" id="UP001459204"/>
    </source>
</evidence>
<dbReference type="InterPro" id="IPR019780">
    <property type="entry name" value="Germin_Mn-BS"/>
</dbReference>
<dbReference type="Pfam" id="PF07883">
    <property type="entry name" value="Cupin_2"/>
    <property type="match status" value="1"/>
</dbReference>
<dbReference type="EMBL" id="JBBWWT010000002">
    <property type="protein sequence ID" value="MEL1264202.1"/>
    <property type="molecule type" value="Genomic_DNA"/>
</dbReference>
<evidence type="ECO:0000259" key="1">
    <source>
        <dbReference type="Pfam" id="PF07883"/>
    </source>
</evidence>
<dbReference type="PROSITE" id="PS00725">
    <property type="entry name" value="GERMIN"/>
    <property type="match status" value="1"/>
</dbReference>
<dbReference type="Proteomes" id="UP001459204">
    <property type="component" value="Unassembled WGS sequence"/>
</dbReference>
<sequence>MESKFPTAQEYSSQRARYPAMTVVDIRSEQVAVTDAYKNQVLFDINKECVRLSVFEGEYRWHHHPDSDELFLVVAGELQIDFEDGTQATLTEWQSIVIPAGTVHRTRAVGRTVNITYEKQGAQTVFVEARPDAPPQP</sequence>
<evidence type="ECO:0000313" key="2">
    <source>
        <dbReference type="EMBL" id="MEL1264202.1"/>
    </source>
</evidence>
<dbReference type="InterPro" id="IPR013096">
    <property type="entry name" value="Cupin_2"/>
</dbReference>
<name>A0ABU9IYY4_9GAMM</name>
<dbReference type="InterPro" id="IPR011051">
    <property type="entry name" value="RmlC_Cupin_sf"/>
</dbReference>